<dbReference type="EMBL" id="NHYD01000857">
    <property type="protein sequence ID" value="PPQ93076.1"/>
    <property type="molecule type" value="Genomic_DNA"/>
</dbReference>
<dbReference type="AlphaFoldDB" id="A0A409XQV4"/>
<evidence type="ECO:0000313" key="3">
    <source>
        <dbReference type="Proteomes" id="UP000283269"/>
    </source>
</evidence>
<dbReference type="InParanoid" id="A0A409XQV4"/>
<accession>A0A409XQV4</accession>
<protein>
    <submittedName>
        <fullName evidence="2">Uncharacterized protein</fullName>
    </submittedName>
</protein>
<keyword evidence="3" id="KW-1185">Reference proteome</keyword>
<dbReference type="Proteomes" id="UP000283269">
    <property type="component" value="Unassembled WGS sequence"/>
</dbReference>
<proteinExistence type="predicted"/>
<evidence type="ECO:0000256" key="1">
    <source>
        <dbReference type="SAM" id="MobiDB-lite"/>
    </source>
</evidence>
<reference evidence="2 3" key="1">
    <citation type="journal article" date="2018" name="Evol. Lett.">
        <title>Horizontal gene cluster transfer increased hallucinogenic mushroom diversity.</title>
        <authorList>
            <person name="Reynolds H.T."/>
            <person name="Vijayakumar V."/>
            <person name="Gluck-Thaler E."/>
            <person name="Korotkin H.B."/>
            <person name="Matheny P.B."/>
            <person name="Slot J.C."/>
        </authorList>
    </citation>
    <scope>NUCLEOTIDE SEQUENCE [LARGE SCALE GENOMIC DNA]</scope>
    <source>
        <strain evidence="2 3">2631</strain>
    </source>
</reference>
<name>A0A409XQV4_PSICY</name>
<evidence type="ECO:0000313" key="2">
    <source>
        <dbReference type="EMBL" id="PPQ93076.1"/>
    </source>
</evidence>
<comment type="caution">
    <text evidence="2">The sequence shown here is derived from an EMBL/GenBank/DDBJ whole genome shotgun (WGS) entry which is preliminary data.</text>
</comment>
<feature type="compositionally biased region" description="Polar residues" evidence="1">
    <location>
        <begin position="161"/>
        <end position="172"/>
    </location>
</feature>
<gene>
    <name evidence="2" type="ORF">CVT25_012051</name>
</gene>
<sequence length="292" mass="31667">MQVHLSNHFLQYEDKDFEESEFAISAWSQTFELYQHFFPHSPFSMENTVSWDMHSLAGAAFLRSLAGIVPPSPTDKINALLSHQREGKACALTSPPVSPVAASPPLHPMEILEMFALAEDHRHRALPSMPVAGPSGVQRSPSPNMTPAPIDPPAKQKRGATKSTTGQQGVHTNSYNCKKLTAIAALEVNPGEPVLQAVSPDNPPIAAHELADLGNHKSVMGSLSINALHLLCCNLRDVCCLEVKAINHAAQLQSCMLELEFCLSKTLQSIIHNFSTADNALAPLFDGDKALR</sequence>
<feature type="region of interest" description="Disordered" evidence="1">
    <location>
        <begin position="126"/>
        <end position="172"/>
    </location>
</feature>
<organism evidence="2 3">
    <name type="scientific">Psilocybe cyanescens</name>
    <dbReference type="NCBI Taxonomy" id="93625"/>
    <lineage>
        <taxon>Eukaryota</taxon>
        <taxon>Fungi</taxon>
        <taxon>Dikarya</taxon>
        <taxon>Basidiomycota</taxon>
        <taxon>Agaricomycotina</taxon>
        <taxon>Agaricomycetes</taxon>
        <taxon>Agaricomycetidae</taxon>
        <taxon>Agaricales</taxon>
        <taxon>Agaricineae</taxon>
        <taxon>Strophariaceae</taxon>
        <taxon>Psilocybe</taxon>
    </lineage>
</organism>